<evidence type="ECO:0000256" key="4">
    <source>
        <dbReference type="ARBA" id="ARBA00023242"/>
    </source>
</evidence>
<feature type="compositionally biased region" description="Pro residues" evidence="5">
    <location>
        <begin position="35"/>
        <end position="45"/>
    </location>
</feature>
<evidence type="ECO:0000256" key="1">
    <source>
        <dbReference type="ARBA" id="ARBA00004123"/>
    </source>
</evidence>
<dbReference type="AlphaFoldDB" id="A0AA36DE64"/>
<name>A0AA36DE64_9BILA</name>
<feature type="compositionally biased region" description="Polar residues" evidence="5">
    <location>
        <begin position="335"/>
        <end position="345"/>
    </location>
</feature>
<feature type="region of interest" description="Disordered" evidence="5">
    <location>
        <begin position="335"/>
        <end position="400"/>
    </location>
</feature>
<dbReference type="EMBL" id="CATQJA010002707">
    <property type="protein sequence ID" value="CAJ0586080.1"/>
    <property type="molecule type" value="Genomic_DNA"/>
</dbReference>
<feature type="region of interest" description="Disordered" evidence="5">
    <location>
        <begin position="467"/>
        <end position="642"/>
    </location>
</feature>
<feature type="region of interest" description="Disordered" evidence="5">
    <location>
        <begin position="428"/>
        <end position="451"/>
    </location>
</feature>
<comment type="subcellular location">
    <subcellularLocation>
        <location evidence="1">Nucleus</location>
    </subcellularLocation>
</comment>
<evidence type="ECO:0000313" key="8">
    <source>
        <dbReference type="Proteomes" id="UP001177023"/>
    </source>
</evidence>
<dbReference type="Proteomes" id="UP001177023">
    <property type="component" value="Unassembled WGS sequence"/>
</dbReference>
<reference evidence="7" key="1">
    <citation type="submission" date="2023-06" db="EMBL/GenBank/DDBJ databases">
        <authorList>
            <person name="Delattre M."/>
        </authorList>
    </citation>
    <scope>NUCLEOTIDE SEQUENCE</scope>
    <source>
        <strain evidence="7">AF72</strain>
    </source>
</reference>
<dbReference type="GO" id="GO:0045944">
    <property type="term" value="P:positive regulation of transcription by RNA polymerase II"/>
    <property type="evidence" value="ECO:0007669"/>
    <property type="project" value="TreeGrafter"/>
</dbReference>
<feature type="compositionally biased region" description="Basic and acidic residues" evidence="5">
    <location>
        <begin position="693"/>
        <end position="715"/>
    </location>
</feature>
<dbReference type="PANTHER" id="PTHR46452:SF1">
    <property type="entry name" value="TRANSCRIPTION INITIATION FACTOR TFIID SUBUNIT 3"/>
    <property type="match status" value="1"/>
</dbReference>
<dbReference type="GO" id="GO:0046982">
    <property type="term" value="F:protein heterodimerization activity"/>
    <property type="evidence" value="ECO:0007669"/>
    <property type="project" value="InterPro"/>
</dbReference>
<keyword evidence="3" id="KW-0804">Transcription</keyword>
<comment type="caution">
    <text evidence="7">The sequence shown here is derived from an EMBL/GenBank/DDBJ whole genome shotgun (WGS) entry which is preliminary data.</text>
</comment>
<evidence type="ECO:0000256" key="3">
    <source>
        <dbReference type="ARBA" id="ARBA00023163"/>
    </source>
</evidence>
<dbReference type="GO" id="GO:0005669">
    <property type="term" value="C:transcription factor TFIID complex"/>
    <property type="evidence" value="ECO:0007669"/>
    <property type="project" value="TreeGrafter"/>
</dbReference>
<feature type="compositionally biased region" description="Low complexity" evidence="5">
    <location>
        <begin position="428"/>
        <end position="448"/>
    </location>
</feature>
<accession>A0AA36DE64</accession>
<keyword evidence="2" id="KW-0805">Transcription regulation</keyword>
<feature type="compositionally biased region" description="Acidic residues" evidence="5">
    <location>
        <begin position="627"/>
        <end position="636"/>
    </location>
</feature>
<sequence>MRCPTSLSQPRRPGLDDKKKHKSKKAKSVAFACPASPPPPLAAAGPPLPDGAAECAKRAMALACAALVDNLGFTHCQGSSLDTLSSLSIRFLETFCLKLHNITEQGGRTQSTIFDAEEAFHEMKGIEMETSAYVNATLQTAVKRTVPRAPPLGSCSNRGFSARPLVPGALPVTALPDHIPSWAPPLYSQKLNFVDPFAPVPEPVAEPPIPVDDFPDFMGADVRSLGILPDPRTALVAPIRVRKNLPLTVDTSYTQVSIQMLERDADQEHPDTLKAPVLRIKIMKPTSFDVSSPMNSPALPVPPMSAPPVHSMTGAADTWTNSPQLPTKPMISPLIASSATNSGRSTPLHHPFTPSNAQPPLGLGQPITTSNAVPAKKRGRPPKKGGAAASRRGSVVDDPNELSPAIASIVQAINDDVARQLRGFSPLTATSPTYSSQPATPTTPSAAPKKVIRRASYVPPVAPMVLPARANRGQNPRNLSPPLATPTTPATPKEKKKFVEKPQPSPARPLPAPIPQESPSGYHLPRRQHQPPKKFQDFESDLPPSLGGRKRGPSEAAEPSPTIRAPTTKKARLDTPQATPSARGSLTKKRGRGRPAGVAGRAAVPSPPKQTVPKLRLIIPRTTVEEHDVEEDEEPEAPPARLPLKLRISFGCDRIGDGAQNSPEPRVALNIDLGQRFGFTGTVNGDGGDEGEVDGREADGPATETIDKRAKPVEDQQGRDVVVNAIMDELLDRISAQ</sequence>
<feature type="compositionally biased region" description="Low complexity" evidence="5">
    <location>
        <begin position="481"/>
        <end position="491"/>
    </location>
</feature>
<dbReference type="SMART" id="SM00576">
    <property type="entry name" value="BTP"/>
    <property type="match status" value="1"/>
</dbReference>
<protein>
    <recommendedName>
        <fullName evidence="6">Bromodomain associated domain-containing protein</fullName>
    </recommendedName>
</protein>
<feature type="region of interest" description="Disordered" evidence="5">
    <location>
        <begin position="1"/>
        <end position="45"/>
    </location>
</feature>
<feature type="region of interest" description="Disordered" evidence="5">
    <location>
        <begin position="681"/>
        <end position="715"/>
    </location>
</feature>
<evidence type="ECO:0000259" key="6">
    <source>
        <dbReference type="SMART" id="SM00576"/>
    </source>
</evidence>
<proteinExistence type="predicted"/>
<dbReference type="InterPro" id="IPR006565">
    <property type="entry name" value="BTP"/>
</dbReference>
<feature type="domain" description="Bromodomain associated" evidence="6">
    <location>
        <begin position="53"/>
        <end position="130"/>
    </location>
</feature>
<dbReference type="Pfam" id="PF07524">
    <property type="entry name" value="Bromo_TP"/>
    <property type="match status" value="1"/>
</dbReference>
<feature type="non-terminal residue" evidence="7">
    <location>
        <position position="737"/>
    </location>
</feature>
<feature type="compositionally biased region" description="Pro residues" evidence="5">
    <location>
        <begin position="503"/>
        <end position="516"/>
    </location>
</feature>
<evidence type="ECO:0000256" key="5">
    <source>
        <dbReference type="SAM" id="MobiDB-lite"/>
    </source>
</evidence>
<organism evidence="7 8">
    <name type="scientific">Mesorhabditis spiculigera</name>
    <dbReference type="NCBI Taxonomy" id="96644"/>
    <lineage>
        <taxon>Eukaryota</taxon>
        <taxon>Metazoa</taxon>
        <taxon>Ecdysozoa</taxon>
        <taxon>Nematoda</taxon>
        <taxon>Chromadorea</taxon>
        <taxon>Rhabditida</taxon>
        <taxon>Rhabditina</taxon>
        <taxon>Rhabditomorpha</taxon>
        <taxon>Rhabditoidea</taxon>
        <taxon>Rhabditidae</taxon>
        <taxon>Mesorhabditinae</taxon>
        <taxon>Mesorhabditis</taxon>
    </lineage>
</organism>
<gene>
    <name evidence="7" type="ORF">MSPICULIGERA_LOCUS24088</name>
</gene>
<evidence type="ECO:0000256" key="2">
    <source>
        <dbReference type="ARBA" id="ARBA00023015"/>
    </source>
</evidence>
<keyword evidence="4" id="KW-0539">Nucleus</keyword>
<dbReference type="InterPro" id="IPR009072">
    <property type="entry name" value="Histone-fold"/>
</dbReference>
<evidence type="ECO:0000313" key="7">
    <source>
        <dbReference type="EMBL" id="CAJ0586080.1"/>
    </source>
</evidence>
<feature type="compositionally biased region" description="Low complexity" evidence="5">
    <location>
        <begin position="595"/>
        <end position="604"/>
    </location>
</feature>
<keyword evidence="8" id="KW-1185">Reference proteome</keyword>
<dbReference type="PANTHER" id="PTHR46452">
    <property type="entry name" value="TRANSCRIPTION INITIATION FACTOR TFIID SUBUNIT 3"/>
    <property type="match status" value="1"/>
</dbReference>
<dbReference type="Gene3D" id="1.10.20.10">
    <property type="entry name" value="Histone, subunit A"/>
    <property type="match status" value="1"/>
</dbReference>
<dbReference type="GO" id="GO:0002039">
    <property type="term" value="F:p53 binding"/>
    <property type="evidence" value="ECO:0007669"/>
    <property type="project" value="TreeGrafter"/>
</dbReference>